<gene>
    <name evidence="2" type="ORF">CBR_g31118</name>
</gene>
<dbReference type="InterPro" id="IPR046336">
    <property type="entry name" value="Lon_prtase_N_sf"/>
</dbReference>
<name>A0A388LEC9_CHABU</name>
<proteinExistence type="predicted"/>
<dbReference type="PANTHER" id="PTHR10046">
    <property type="entry name" value="ATP DEPENDENT LON PROTEASE FAMILY MEMBER"/>
    <property type="match status" value="1"/>
</dbReference>
<dbReference type="InterPro" id="IPR015947">
    <property type="entry name" value="PUA-like_sf"/>
</dbReference>
<protein>
    <recommendedName>
        <fullName evidence="1">Lon N-terminal domain-containing protein</fullName>
    </recommendedName>
</protein>
<dbReference type="Gene3D" id="2.30.130.40">
    <property type="entry name" value="LON domain-like"/>
    <property type="match status" value="1"/>
</dbReference>
<dbReference type="EMBL" id="BFEA01000353">
    <property type="protein sequence ID" value="GBG80658.1"/>
    <property type="molecule type" value="Genomic_DNA"/>
</dbReference>
<evidence type="ECO:0000313" key="2">
    <source>
        <dbReference type="EMBL" id="GBG80658.1"/>
    </source>
</evidence>
<comment type="caution">
    <text evidence="2">The sequence shown here is derived from an EMBL/GenBank/DDBJ whole genome shotgun (WGS) entry which is preliminary data.</text>
</comment>
<organism evidence="2 3">
    <name type="scientific">Chara braunii</name>
    <name type="common">Braun's stonewort</name>
    <dbReference type="NCBI Taxonomy" id="69332"/>
    <lineage>
        <taxon>Eukaryota</taxon>
        <taxon>Viridiplantae</taxon>
        <taxon>Streptophyta</taxon>
        <taxon>Charophyceae</taxon>
        <taxon>Charales</taxon>
        <taxon>Characeae</taxon>
        <taxon>Chara</taxon>
    </lineage>
</organism>
<dbReference type="PROSITE" id="PS51787">
    <property type="entry name" value="LON_N"/>
    <property type="match status" value="1"/>
</dbReference>
<dbReference type="GO" id="GO:0005524">
    <property type="term" value="F:ATP binding"/>
    <property type="evidence" value="ECO:0007669"/>
    <property type="project" value="InterPro"/>
</dbReference>
<dbReference type="GO" id="GO:0004176">
    <property type="term" value="F:ATP-dependent peptidase activity"/>
    <property type="evidence" value="ECO:0007669"/>
    <property type="project" value="InterPro"/>
</dbReference>
<evidence type="ECO:0000313" key="3">
    <source>
        <dbReference type="Proteomes" id="UP000265515"/>
    </source>
</evidence>
<dbReference type="OMA" id="RFAVNEM"/>
<reference evidence="2 3" key="1">
    <citation type="journal article" date="2018" name="Cell">
        <title>The Chara Genome: Secondary Complexity and Implications for Plant Terrestrialization.</title>
        <authorList>
            <person name="Nishiyama T."/>
            <person name="Sakayama H."/>
            <person name="Vries J.D."/>
            <person name="Buschmann H."/>
            <person name="Saint-Marcoux D."/>
            <person name="Ullrich K.K."/>
            <person name="Haas F.B."/>
            <person name="Vanderstraeten L."/>
            <person name="Becker D."/>
            <person name="Lang D."/>
            <person name="Vosolsobe S."/>
            <person name="Rombauts S."/>
            <person name="Wilhelmsson P.K.I."/>
            <person name="Janitza P."/>
            <person name="Kern R."/>
            <person name="Heyl A."/>
            <person name="Rumpler F."/>
            <person name="Villalobos L.I.A.C."/>
            <person name="Clay J.M."/>
            <person name="Skokan R."/>
            <person name="Toyoda A."/>
            <person name="Suzuki Y."/>
            <person name="Kagoshima H."/>
            <person name="Schijlen E."/>
            <person name="Tajeshwar N."/>
            <person name="Catarino B."/>
            <person name="Hetherington A.J."/>
            <person name="Saltykova A."/>
            <person name="Bonnot C."/>
            <person name="Breuninger H."/>
            <person name="Symeonidi A."/>
            <person name="Radhakrishnan G.V."/>
            <person name="Van Nieuwerburgh F."/>
            <person name="Deforce D."/>
            <person name="Chang C."/>
            <person name="Karol K.G."/>
            <person name="Hedrich R."/>
            <person name="Ulvskov P."/>
            <person name="Glockner G."/>
            <person name="Delwiche C.F."/>
            <person name="Petrasek J."/>
            <person name="Van de Peer Y."/>
            <person name="Friml J."/>
            <person name="Beilby M."/>
            <person name="Dolan L."/>
            <person name="Kohara Y."/>
            <person name="Sugano S."/>
            <person name="Fujiyama A."/>
            <person name="Delaux P.-M."/>
            <person name="Quint M."/>
            <person name="TheiBen G."/>
            <person name="Hagemann M."/>
            <person name="Harholt J."/>
            <person name="Dunand C."/>
            <person name="Zachgo S."/>
            <person name="Langdale J."/>
            <person name="Maumus F."/>
            <person name="Straeten D.V.D."/>
            <person name="Gould S.B."/>
            <person name="Rensing S.A."/>
        </authorList>
    </citation>
    <scope>NUCLEOTIDE SEQUENCE [LARGE SCALE GENOMIC DNA]</scope>
    <source>
        <strain evidence="2 3">S276</strain>
    </source>
</reference>
<dbReference type="InterPro" id="IPR027065">
    <property type="entry name" value="Lon_Prtase"/>
</dbReference>
<dbReference type="STRING" id="69332.A0A388LEC9"/>
<dbReference type="Proteomes" id="UP000265515">
    <property type="component" value="Unassembled WGS sequence"/>
</dbReference>
<sequence length="187" mass="19843">MAGMPQTSDTTDLPGQLAILPFRNRVLLPGGIVRIRCTSASSVRLIEQELWQKEESGVIGVVPVRDAQPDGSTGASVLQLPSSLVGHGSGSPANGLDELEGLAGKDGGGLVADSMRPQRLDWHDKGVAAQALHLSRGLEKPGGKVTYTVVLEGRCRFAVNEMTARGPYLVARVSQLDMTKTDEEESQ</sequence>
<dbReference type="SUPFAM" id="SSF88697">
    <property type="entry name" value="PUA domain-like"/>
    <property type="match status" value="1"/>
</dbReference>
<accession>A0A388LEC9</accession>
<dbReference type="GO" id="GO:0030163">
    <property type="term" value="P:protein catabolic process"/>
    <property type="evidence" value="ECO:0007669"/>
    <property type="project" value="InterPro"/>
</dbReference>
<keyword evidence="3" id="KW-1185">Reference proteome</keyword>
<dbReference type="GO" id="GO:0004252">
    <property type="term" value="F:serine-type endopeptidase activity"/>
    <property type="evidence" value="ECO:0007669"/>
    <property type="project" value="InterPro"/>
</dbReference>
<dbReference type="AlphaFoldDB" id="A0A388LEC9"/>
<dbReference type="Gramene" id="GBG80658">
    <property type="protein sequence ID" value="GBG80658"/>
    <property type="gene ID" value="CBR_g31118"/>
</dbReference>
<dbReference type="InterPro" id="IPR003111">
    <property type="entry name" value="Lon_prtase_N"/>
</dbReference>
<feature type="domain" description="Lon N-terminal" evidence="1">
    <location>
        <begin position="17"/>
        <end position="187"/>
    </location>
</feature>
<dbReference type="Pfam" id="PF02190">
    <property type="entry name" value="LON_substr_bdg"/>
    <property type="match status" value="1"/>
</dbReference>
<evidence type="ECO:0000259" key="1">
    <source>
        <dbReference type="PROSITE" id="PS51787"/>
    </source>
</evidence>
<dbReference type="OrthoDB" id="2411602at2759"/>